<protein>
    <recommendedName>
        <fullName evidence="4">RING-type E3 ubiquitin transferase</fullName>
        <ecNumber evidence="4">2.3.2.27</ecNumber>
    </recommendedName>
</protein>
<dbReference type="Gene3D" id="3.30.40.10">
    <property type="entry name" value="Zinc/RING finger domain, C3HC4 (zinc finger)"/>
    <property type="match status" value="1"/>
</dbReference>
<keyword evidence="15" id="KW-1185">Reference proteome</keyword>
<dbReference type="VEuPathDB" id="CryptoDB:Vbra_6916"/>
<dbReference type="InParanoid" id="A0A0G4ECP3"/>
<keyword evidence="9" id="KW-0862">Zinc</keyword>
<dbReference type="SUPFAM" id="SSF57850">
    <property type="entry name" value="RING/U-box"/>
    <property type="match status" value="1"/>
</dbReference>
<dbReference type="STRING" id="1169540.A0A0G4ECP3"/>
<evidence type="ECO:0000256" key="7">
    <source>
        <dbReference type="ARBA" id="ARBA00022771"/>
    </source>
</evidence>
<dbReference type="SMART" id="SM00184">
    <property type="entry name" value="RING"/>
    <property type="match status" value="1"/>
</dbReference>
<evidence type="ECO:0000256" key="11">
    <source>
        <dbReference type="PROSITE-ProRule" id="PRU00175"/>
    </source>
</evidence>
<feature type="region of interest" description="Disordered" evidence="12">
    <location>
        <begin position="114"/>
        <end position="175"/>
    </location>
</feature>
<gene>
    <name evidence="14" type="ORF">Vbra_6916</name>
</gene>
<dbReference type="InterPro" id="IPR018957">
    <property type="entry name" value="Znf_C3HC4_RING-type"/>
</dbReference>
<evidence type="ECO:0000256" key="5">
    <source>
        <dbReference type="ARBA" id="ARBA00022679"/>
    </source>
</evidence>
<evidence type="ECO:0000256" key="4">
    <source>
        <dbReference type="ARBA" id="ARBA00012483"/>
    </source>
</evidence>
<dbReference type="GO" id="GO:0008270">
    <property type="term" value="F:zinc ion binding"/>
    <property type="evidence" value="ECO:0007669"/>
    <property type="project" value="UniProtKB-KW"/>
</dbReference>
<dbReference type="PROSITE" id="PS50089">
    <property type="entry name" value="ZF_RING_2"/>
    <property type="match status" value="1"/>
</dbReference>
<evidence type="ECO:0000256" key="1">
    <source>
        <dbReference type="ARBA" id="ARBA00000900"/>
    </source>
</evidence>
<comment type="catalytic activity">
    <reaction evidence="1">
        <text>S-ubiquitinyl-[E2 ubiquitin-conjugating enzyme]-L-cysteine + [acceptor protein]-L-lysine = [E2 ubiquitin-conjugating enzyme]-L-cysteine + N(6)-ubiquitinyl-[acceptor protein]-L-lysine.</text>
        <dbReference type="EC" id="2.3.2.27"/>
    </reaction>
</comment>
<evidence type="ECO:0000259" key="13">
    <source>
        <dbReference type="PROSITE" id="PS50089"/>
    </source>
</evidence>
<dbReference type="InterPro" id="IPR045103">
    <property type="entry name" value="RNF5/RNF185-like"/>
</dbReference>
<proteinExistence type="predicted"/>
<sequence length="251" mass="26836">MNPILTDSGQLAPSGRIACGSSAVLVRSLTAFIAARQSHLVSGSVGVCARARADTTQRGALVVCTPGATEPVVTRCGHLYCWACLHEWLVGGKKECPMCKAAVTVDSLIPLYTTGGDEQDPRLRGIPQRPTAERTPNSHSVANSGGAPVRTSAAGTAGPQPSGTQQQQQQGTGRVTTLNDRVKFDGIAWGDAFDGQDKRIDRRGEVCCVTDTVGWLREAVLSMRGEEVRRVMLPPGWYAPYRQLHLVSILE</sequence>
<reference evidence="14 15" key="1">
    <citation type="submission" date="2014-11" db="EMBL/GenBank/DDBJ databases">
        <authorList>
            <person name="Zhu J."/>
            <person name="Qi W."/>
            <person name="Song R."/>
        </authorList>
    </citation>
    <scope>NUCLEOTIDE SEQUENCE [LARGE SCALE GENOMIC DNA]</scope>
</reference>
<keyword evidence="10" id="KW-0472">Membrane</keyword>
<keyword evidence="7 11" id="KW-0863">Zinc-finger</keyword>
<dbReference type="GO" id="GO:0005783">
    <property type="term" value="C:endoplasmic reticulum"/>
    <property type="evidence" value="ECO:0007669"/>
    <property type="project" value="InterPro"/>
</dbReference>
<dbReference type="AlphaFoldDB" id="A0A0G4ECP3"/>
<feature type="compositionally biased region" description="Polar residues" evidence="12">
    <location>
        <begin position="134"/>
        <end position="143"/>
    </location>
</feature>
<dbReference type="GO" id="GO:0006511">
    <property type="term" value="P:ubiquitin-dependent protein catabolic process"/>
    <property type="evidence" value="ECO:0007669"/>
    <property type="project" value="InterPro"/>
</dbReference>
<dbReference type="InterPro" id="IPR013083">
    <property type="entry name" value="Znf_RING/FYVE/PHD"/>
</dbReference>
<evidence type="ECO:0000256" key="10">
    <source>
        <dbReference type="ARBA" id="ARBA00023136"/>
    </source>
</evidence>
<dbReference type="Proteomes" id="UP000041254">
    <property type="component" value="Unassembled WGS sequence"/>
</dbReference>
<evidence type="ECO:0000256" key="12">
    <source>
        <dbReference type="SAM" id="MobiDB-lite"/>
    </source>
</evidence>
<evidence type="ECO:0000256" key="6">
    <source>
        <dbReference type="ARBA" id="ARBA00022723"/>
    </source>
</evidence>
<evidence type="ECO:0000256" key="3">
    <source>
        <dbReference type="ARBA" id="ARBA00004906"/>
    </source>
</evidence>
<dbReference type="EMBL" id="CDMY01000138">
    <property type="protein sequence ID" value="CEL93081.1"/>
    <property type="molecule type" value="Genomic_DNA"/>
</dbReference>
<dbReference type="GO" id="GO:0061630">
    <property type="term" value="F:ubiquitin protein ligase activity"/>
    <property type="evidence" value="ECO:0007669"/>
    <property type="project" value="UniProtKB-EC"/>
</dbReference>
<keyword evidence="5" id="KW-0808">Transferase</keyword>
<dbReference type="PhylomeDB" id="A0A0G4ECP3"/>
<comment type="pathway">
    <text evidence="3">Protein modification; protein ubiquitination.</text>
</comment>
<dbReference type="OrthoDB" id="10254945at2759"/>
<dbReference type="Pfam" id="PF00097">
    <property type="entry name" value="zf-C3HC4"/>
    <property type="match status" value="1"/>
</dbReference>
<keyword evidence="8" id="KW-0833">Ubl conjugation pathway</keyword>
<evidence type="ECO:0000313" key="15">
    <source>
        <dbReference type="Proteomes" id="UP000041254"/>
    </source>
</evidence>
<evidence type="ECO:0000256" key="2">
    <source>
        <dbReference type="ARBA" id="ARBA00004308"/>
    </source>
</evidence>
<comment type="subcellular location">
    <subcellularLocation>
        <location evidence="2">Endomembrane system</location>
    </subcellularLocation>
</comment>
<dbReference type="EC" id="2.3.2.27" evidence="4"/>
<dbReference type="PANTHER" id="PTHR12313">
    <property type="entry name" value="E3 UBIQUITIN-PROTEIN LIGASE RNF5-RELATED"/>
    <property type="match status" value="1"/>
</dbReference>
<dbReference type="GO" id="GO:0016567">
    <property type="term" value="P:protein ubiquitination"/>
    <property type="evidence" value="ECO:0007669"/>
    <property type="project" value="UniProtKB-UniPathway"/>
</dbReference>
<dbReference type="UniPathway" id="UPA00143"/>
<evidence type="ECO:0000256" key="8">
    <source>
        <dbReference type="ARBA" id="ARBA00022786"/>
    </source>
</evidence>
<accession>A0A0G4ECP3</accession>
<dbReference type="InterPro" id="IPR001841">
    <property type="entry name" value="Znf_RING"/>
</dbReference>
<dbReference type="PROSITE" id="PS00518">
    <property type="entry name" value="ZF_RING_1"/>
    <property type="match status" value="1"/>
</dbReference>
<name>A0A0G4ECP3_VITBC</name>
<feature type="domain" description="RING-type" evidence="13">
    <location>
        <begin position="63"/>
        <end position="100"/>
    </location>
</feature>
<evidence type="ECO:0000256" key="9">
    <source>
        <dbReference type="ARBA" id="ARBA00022833"/>
    </source>
</evidence>
<evidence type="ECO:0000313" key="14">
    <source>
        <dbReference type="EMBL" id="CEL93081.1"/>
    </source>
</evidence>
<feature type="compositionally biased region" description="Low complexity" evidence="12">
    <location>
        <begin position="155"/>
        <end position="175"/>
    </location>
</feature>
<keyword evidence="6" id="KW-0479">Metal-binding</keyword>
<organism evidence="14 15">
    <name type="scientific">Vitrella brassicaformis (strain CCMP3155)</name>
    <dbReference type="NCBI Taxonomy" id="1169540"/>
    <lineage>
        <taxon>Eukaryota</taxon>
        <taxon>Sar</taxon>
        <taxon>Alveolata</taxon>
        <taxon>Colpodellida</taxon>
        <taxon>Vitrellaceae</taxon>
        <taxon>Vitrella</taxon>
    </lineage>
</organism>
<dbReference type="InterPro" id="IPR017907">
    <property type="entry name" value="Znf_RING_CS"/>
</dbReference>